<dbReference type="GO" id="GO:0016787">
    <property type="term" value="F:hydrolase activity"/>
    <property type="evidence" value="ECO:0007669"/>
    <property type="project" value="UniProtKB-KW"/>
</dbReference>
<comment type="caution">
    <text evidence="3">The sequence shown here is derived from an EMBL/GenBank/DDBJ whole genome shotgun (WGS) entry which is preliminary data.</text>
</comment>
<protein>
    <submittedName>
        <fullName evidence="3">Replicative DNA helicase</fullName>
        <ecNumber evidence="3">3.6.4.12</ecNumber>
    </submittedName>
</protein>
<dbReference type="AlphaFoldDB" id="A0A8J7KIW9"/>
<keyword evidence="3" id="KW-0067">ATP-binding</keyword>
<feature type="compositionally biased region" description="Basic and acidic residues" evidence="1">
    <location>
        <begin position="126"/>
        <end position="136"/>
    </location>
</feature>
<dbReference type="RefSeq" id="WP_197006416.1">
    <property type="nucleotide sequence ID" value="NZ_BONS01000006.1"/>
</dbReference>
<feature type="domain" description="SF4 helicase" evidence="2">
    <location>
        <begin position="159"/>
        <end position="411"/>
    </location>
</feature>
<keyword evidence="3" id="KW-0378">Hydrolase</keyword>
<dbReference type="InterPro" id="IPR007694">
    <property type="entry name" value="DNA_helicase_DnaB-like_C"/>
</dbReference>
<proteinExistence type="predicted"/>
<name>A0A8J7KIW9_9ACTN</name>
<dbReference type="GO" id="GO:0006260">
    <property type="term" value="P:DNA replication"/>
    <property type="evidence" value="ECO:0007669"/>
    <property type="project" value="InterPro"/>
</dbReference>
<organism evidence="3 4">
    <name type="scientific">Longispora fulva</name>
    <dbReference type="NCBI Taxonomy" id="619741"/>
    <lineage>
        <taxon>Bacteria</taxon>
        <taxon>Bacillati</taxon>
        <taxon>Actinomycetota</taxon>
        <taxon>Actinomycetes</taxon>
        <taxon>Micromonosporales</taxon>
        <taxon>Micromonosporaceae</taxon>
        <taxon>Longispora</taxon>
    </lineage>
</organism>
<keyword evidence="4" id="KW-1185">Reference proteome</keyword>
<dbReference type="PANTHER" id="PTHR30153:SF2">
    <property type="entry name" value="REPLICATIVE DNA HELICASE"/>
    <property type="match status" value="1"/>
</dbReference>
<keyword evidence="3" id="KW-0547">Nucleotide-binding</keyword>
<evidence type="ECO:0000313" key="4">
    <source>
        <dbReference type="Proteomes" id="UP000622552"/>
    </source>
</evidence>
<accession>A0A8J7KIW9</accession>
<dbReference type="Gene3D" id="3.40.50.300">
    <property type="entry name" value="P-loop containing nucleotide triphosphate hydrolases"/>
    <property type="match status" value="1"/>
</dbReference>
<keyword evidence="3" id="KW-0347">Helicase</keyword>
<dbReference type="EC" id="3.6.4.12" evidence="3"/>
<dbReference type="EMBL" id="JADOUF010000001">
    <property type="protein sequence ID" value="MBG6139800.1"/>
    <property type="molecule type" value="Genomic_DNA"/>
</dbReference>
<dbReference type="InterPro" id="IPR027417">
    <property type="entry name" value="P-loop_NTPase"/>
</dbReference>
<dbReference type="Pfam" id="PF03796">
    <property type="entry name" value="DnaB_C"/>
    <property type="match status" value="1"/>
</dbReference>
<evidence type="ECO:0000256" key="1">
    <source>
        <dbReference type="SAM" id="MobiDB-lite"/>
    </source>
</evidence>
<evidence type="ECO:0000259" key="2">
    <source>
        <dbReference type="PROSITE" id="PS51199"/>
    </source>
</evidence>
<dbReference type="Proteomes" id="UP000622552">
    <property type="component" value="Unassembled WGS sequence"/>
</dbReference>
<dbReference type="GO" id="GO:0005829">
    <property type="term" value="C:cytosol"/>
    <property type="evidence" value="ECO:0007669"/>
    <property type="project" value="TreeGrafter"/>
</dbReference>
<feature type="region of interest" description="Disordered" evidence="1">
    <location>
        <begin position="114"/>
        <end position="140"/>
    </location>
</feature>
<sequence length="411" mass="44837">MEEHRCTKQNTNETEGDMPPLKRSDTPPGPVTELFDRLHELHLDAGEPSTRRIAKLTDGIVAFSTVYSIFRGPKVPGWGLLELVVDALGGNEDEFRRLWKAAIQAERLAQSSETRSVGDLGKLAGRPHEEPTEHNHGGITSGLLLSDTFQLVLDTIESMGETPVVVPTGFVDLDRLLSGLQPGTITAITGEPTVGKLTLAMDLLRTVAIRHGMPCILYTANLTKVDATYRILSAEARVPLHVIRSGQLSDDDWTKLARRMGEVTEAPLMIDDAALMTVEEMCDQALAIHAELPLRLVVVDTLLPPQRDESRRALADLRALARRLNCPVVVVGPLDSLPAPGTAPGVANVDPVVFESADVVIVLHREELHDVETPRVGEADLLVVKHRNGPRDTITVAAQLHLCRFVDIAAY</sequence>
<dbReference type="PROSITE" id="PS51199">
    <property type="entry name" value="SF4_HELICASE"/>
    <property type="match status" value="1"/>
</dbReference>
<dbReference type="PANTHER" id="PTHR30153">
    <property type="entry name" value="REPLICATIVE DNA HELICASE DNAB"/>
    <property type="match status" value="1"/>
</dbReference>
<dbReference type="SUPFAM" id="SSF52540">
    <property type="entry name" value="P-loop containing nucleoside triphosphate hydrolases"/>
    <property type="match status" value="1"/>
</dbReference>
<dbReference type="GO" id="GO:0005524">
    <property type="term" value="F:ATP binding"/>
    <property type="evidence" value="ECO:0007669"/>
    <property type="project" value="InterPro"/>
</dbReference>
<evidence type="ECO:0000313" key="3">
    <source>
        <dbReference type="EMBL" id="MBG6139800.1"/>
    </source>
</evidence>
<gene>
    <name evidence="3" type="ORF">IW245_005994</name>
</gene>
<dbReference type="GO" id="GO:0003678">
    <property type="term" value="F:DNA helicase activity"/>
    <property type="evidence" value="ECO:0007669"/>
    <property type="project" value="UniProtKB-EC"/>
</dbReference>
<feature type="region of interest" description="Disordered" evidence="1">
    <location>
        <begin position="1"/>
        <end position="31"/>
    </location>
</feature>
<reference evidence="3" key="1">
    <citation type="submission" date="2020-11" db="EMBL/GenBank/DDBJ databases">
        <title>Sequencing the genomes of 1000 actinobacteria strains.</title>
        <authorList>
            <person name="Klenk H.-P."/>
        </authorList>
    </citation>
    <scope>NUCLEOTIDE SEQUENCE</scope>
    <source>
        <strain evidence="3">DSM 45356</strain>
    </source>
</reference>